<dbReference type="AlphaFoldDB" id="A0A6G8ATF0"/>
<dbReference type="RefSeq" id="WP_166034351.1">
    <property type="nucleotide sequence ID" value="NZ_CP049887.1"/>
</dbReference>
<dbReference type="InterPro" id="IPR001455">
    <property type="entry name" value="TusA-like"/>
</dbReference>
<keyword evidence="4" id="KW-1185">Reference proteome</keyword>
<keyword evidence="3" id="KW-0808">Transferase</keyword>
<protein>
    <submittedName>
        <fullName evidence="3">Sulfurtransferase TusA family protein</fullName>
    </submittedName>
</protein>
<feature type="domain" description="UPF0033" evidence="2">
    <location>
        <begin position="5"/>
        <end position="29"/>
    </location>
</feature>
<dbReference type="KEGG" id="vhy:G7082_06715"/>
<dbReference type="PROSITE" id="PS01148">
    <property type="entry name" value="UPF0033"/>
    <property type="match status" value="1"/>
</dbReference>
<dbReference type="Proteomes" id="UP000501747">
    <property type="component" value="Chromosome"/>
</dbReference>
<evidence type="ECO:0000313" key="3">
    <source>
        <dbReference type="EMBL" id="QIL48203.1"/>
    </source>
</evidence>
<dbReference type="PANTHER" id="PTHR33279:SF6">
    <property type="entry name" value="SULFUR CARRIER PROTEIN YEDF-RELATED"/>
    <property type="match status" value="1"/>
</dbReference>
<name>A0A6G8ATF0_9ENTE</name>
<accession>A0A6G8ATF0</accession>
<dbReference type="GO" id="GO:0016740">
    <property type="term" value="F:transferase activity"/>
    <property type="evidence" value="ECO:0007669"/>
    <property type="project" value="UniProtKB-KW"/>
</dbReference>
<dbReference type="Pfam" id="PF01206">
    <property type="entry name" value="TusA"/>
    <property type="match status" value="1"/>
</dbReference>
<dbReference type="InterPro" id="IPR036868">
    <property type="entry name" value="TusA-like_sf"/>
</dbReference>
<proteinExistence type="inferred from homology"/>
<dbReference type="SUPFAM" id="SSF64307">
    <property type="entry name" value="SirA-like"/>
    <property type="match status" value="1"/>
</dbReference>
<organism evidence="3 4">
    <name type="scientific">Vagococcus hydrophili</name>
    <dbReference type="NCBI Taxonomy" id="2714947"/>
    <lineage>
        <taxon>Bacteria</taxon>
        <taxon>Bacillati</taxon>
        <taxon>Bacillota</taxon>
        <taxon>Bacilli</taxon>
        <taxon>Lactobacillales</taxon>
        <taxon>Enterococcaceae</taxon>
        <taxon>Vagococcus</taxon>
    </lineage>
</organism>
<evidence type="ECO:0000313" key="4">
    <source>
        <dbReference type="Proteomes" id="UP000501747"/>
    </source>
</evidence>
<dbReference type="CDD" id="cd00291">
    <property type="entry name" value="SirA_YedF_YeeD"/>
    <property type="match status" value="1"/>
</dbReference>
<dbReference type="EMBL" id="CP049887">
    <property type="protein sequence ID" value="QIL48203.1"/>
    <property type="molecule type" value="Genomic_DNA"/>
</dbReference>
<dbReference type="Gene3D" id="3.30.110.40">
    <property type="entry name" value="TusA-like domain"/>
    <property type="match status" value="1"/>
</dbReference>
<comment type="similarity">
    <text evidence="1">Belongs to the sulfur carrier protein TusA family.</text>
</comment>
<evidence type="ECO:0000256" key="1">
    <source>
        <dbReference type="ARBA" id="ARBA00008984"/>
    </source>
</evidence>
<evidence type="ECO:0000259" key="2">
    <source>
        <dbReference type="PROSITE" id="PS01148"/>
    </source>
</evidence>
<gene>
    <name evidence="3" type="ORF">G7082_06715</name>
</gene>
<sequence length="73" mass="8241">MTKEINTNGLDCPIPLIKLKEALKESQDGEVIKVLFTCPEAVENLPNYAEEQGHEVLDFKKLGKKGWEITVKK</sequence>
<dbReference type="PANTHER" id="PTHR33279">
    <property type="entry name" value="SULFUR CARRIER PROTEIN YEDF-RELATED"/>
    <property type="match status" value="1"/>
</dbReference>
<reference evidence="3 4" key="1">
    <citation type="submission" date="2020-03" db="EMBL/GenBank/DDBJ databases">
        <title>Vagococcus sp. nov., isolated from beetles.</title>
        <authorList>
            <person name="Hyun D.-W."/>
            <person name="Bae J.-W."/>
        </authorList>
    </citation>
    <scope>NUCLEOTIDE SEQUENCE [LARGE SCALE GENOMIC DNA]</scope>
    <source>
        <strain evidence="3 4">HDW17B</strain>
    </source>
</reference>